<dbReference type="GO" id="GO:0006508">
    <property type="term" value="P:proteolysis"/>
    <property type="evidence" value="ECO:0007669"/>
    <property type="project" value="UniProtKB-KW"/>
</dbReference>
<feature type="chain" id="PRO_5047198149" evidence="3">
    <location>
        <begin position="27"/>
        <end position="349"/>
    </location>
</feature>
<organism evidence="5 6">
    <name type="scientific">Drosophila suzukii</name>
    <name type="common">Spotted-wing drosophila fruit fly</name>
    <dbReference type="NCBI Taxonomy" id="28584"/>
    <lineage>
        <taxon>Eukaryota</taxon>
        <taxon>Metazoa</taxon>
        <taxon>Ecdysozoa</taxon>
        <taxon>Arthropoda</taxon>
        <taxon>Hexapoda</taxon>
        <taxon>Insecta</taxon>
        <taxon>Pterygota</taxon>
        <taxon>Neoptera</taxon>
        <taxon>Endopterygota</taxon>
        <taxon>Diptera</taxon>
        <taxon>Brachycera</taxon>
        <taxon>Muscomorpha</taxon>
        <taxon>Ephydroidea</taxon>
        <taxon>Drosophilidae</taxon>
        <taxon>Drosophila</taxon>
        <taxon>Sophophora</taxon>
    </lineage>
</organism>
<dbReference type="AlphaFoldDB" id="A0AB39Z3M5"/>
<dbReference type="PROSITE" id="PS50240">
    <property type="entry name" value="TRYPSIN_DOM"/>
    <property type="match status" value="1"/>
</dbReference>
<dbReference type="PANTHER" id="PTHR24256">
    <property type="entry name" value="TRYPTASE-RELATED"/>
    <property type="match status" value="1"/>
</dbReference>
<dbReference type="Pfam" id="PF00089">
    <property type="entry name" value="Trypsin"/>
    <property type="match status" value="1"/>
</dbReference>
<dbReference type="PRINTS" id="PR00722">
    <property type="entry name" value="CHYMOTRYPSIN"/>
</dbReference>
<dbReference type="InterPro" id="IPR018114">
    <property type="entry name" value="TRYPSIN_HIS"/>
</dbReference>
<keyword evidence="3" id="KW-0732">Signal</keyword>
<evidence type="ECO:0000256" key="2">
    <source>
        <dbReference type="ARBA" id="ARBA00024195"/>
    </source>
</evidence>
<proteinExistence type="inferred from homology"/>
<dbReference type="PROSITE" id="PS00134">
    <property type="entry name" value="TRYPSIN_HIS"/>
    <property type="match status" value="1"/>
</dbReference>
<dbReference type="SMART" id="SM00020">
    <property type="entry name" value="Tryp_SPc"/>
    <property type="match status" value="1"/>
</dbReference>
<sequence length="349" mass="39366">MKTAVIGILAISGFILVLLLPLPGSSQFLDAACGIRAQPKIATRIINGHIAKSNSSPWMVFLHSTTDLFVCGGTLITNKLVLTAAHCFIANQQLVARLGEYERTRSEECVGYHCNFRAEHMVDAGFKHRLYNPNTHANDIAILRLAKRVVYRDNIRPICIVWDPRWRKYIDSIDLLTGTGWGKTEGESDSDALRTLDIRRQPPEVCTQFIGLTISGNQFCAGNWDSNLCNGDSGGPIGAMVPYRNTQRFVQIGIASYTNKKCQKASVFTDILSHVDFILRVWRQYGNGQRLSIPMTPTTTQAPSWWHTTQVPQQTFEDYDSDHSDNSHETHWDWSTQWSPGGYFHFSIW</sequence>
<dbReference type="GO" id="GO:0004252">
    <property type="term" value="F:serine-type endopeptidase activity"/>
    <property type="evidence" value="ECO:0007669"/>
    <property type="project" value="InterPro"/>
</dbReference>
<accession>A0AB39Z3M5</accession>
<comment type="similarity">
    <text evidence="2">Belongs to the peptidase S1 family. CLIP subfamily.</text>
</comment>
<dbReference type="GO" id="GO:0046872">
    <property type="term" value="F:metal ion binding"/>
    <property type="evidence" value="ECO:0007669"/>
    <property type="project" value="UniProtKB-KW"/>
</dbReference>
<evidence type="ECO:0000256" key="1">
    <source>
        <dbReference type="ARBA" id="ARBA00023157"/>
    </source>
</evidence>
<feature type="signal peptide" evidence="3">
    <location>
        <begin position="1"/>
        <end position="26"/>
    </location>
</feature>
<protein>
    <submittedName>
        <fullName evidence="6">Chymotrypsin-like protease CTRL-1</fullName>
    </submittedName>
</protein>
<reference evidence="5" key="1">
    <citation type="submission" date="2025-05" db="UniProtKB">
        <authorList>
            <consortium name="RefSeq"/>
        </authorList>
    </citation>
    <scope>NUCLEOTIDE SEQUENCE [LARGE SCALE GENOMIC DNA]</scope>
</reference>
<dbReference type="InterPro" id="IPR043504">
    <property type="entry name" value="Peptidase_S1_PA_chymotrypsin"/>
</dbReference>
<dbReference type="InterPro" id="IPR051487">
    <property type="entry name" value="Ser/Thr_Proteases_Immune/Dev"/>
</dbReference>
<dbReference type="Gene3D" id="2.40.10.10">
    <property type="entry name" value="Trypsin-like serine proteases"/>
    <property type="match status" value="2"/>
</dbReference>
<evidence type="ECO:0000259" key="4">
    <source>
        <dbReference type="PROSITE" id="PS50240"/>
    </source>
</evidence>
<dbReference type="GeneID" id="108008554"/>
<reference evidence="6" key="2">
    <citation type="submission" date="2025-08" db="UniProtKB">
        <authorList>
            <consortium name="RefSeq"/>
        </authorList>
    </citation>
    <scope>IDENTIFICATION</scope>
</reference>
<dbReference type="InterPro" id="IPR009003">
    <property type="entry name" value="Peptidase_S1_PA"/>
</dbReference>
<name>A0AB39Z3M5_DROSZ</name>
<dbReference type="CDD" id="cd00190">
    <property type="entry name" value="Tryp_SPc"/>
    <property type="match status" value="1"/>
</dbReference>
<keyword evidence="1" id="KW-1015">Disulfide bond</keyword>
<keyword evidence="5" id="KW-1185">Reference proteome</keyword>
<dbReference type="SUPFAM" id="SSF50494">
    <property type="entry name" value="Trypsin-like serine proteases"/>
    <property type="match status" value="1"/>
</dbReference>
<evidence type="ECO:0000313" key="5">
    <source>
        <dbReference type="Proteomes" id="UP001652628"/>
    </source>
</evidence>
<dbReference type="RefSeq" id="XP_016927917.2">
    <property type="nucleotide sequence ID" value="XM_017072428.3"/>
</dbReference>
<feature type="domain" description="Peptidase S1" evidence="4">
    <location>
        <begin position="45"/>
        <end position="283"/>
    </location>
</feature>
<evidence type="ECO:0000313" key="6">
    <source>
        <dbReference type="RefSeq" id="XP_016927917.2"/>
    </source>
</evidence>
<dbReference type="InterPro" id="IPR001314">
    <property type="entry name" value="Peptidase_S1A"/>
</dbReference>
<gene>
    <name evidence="6" type="primary">LOC108008554</name>
</gene>
<dbReference type="InterPro" id="IPR001254">
    <property type="entry name" value="Trypsin_dom"/>
</dbReference>
<dbReference type="Proteomes" id="UP001652628">
    <property type="component" value="Chromosome 2L"/>
</dbReference>
<evidence type="ECO:0000256" key="3">
    <source>
        <dbReference type="SAM" id="SignalP"/>
    </source>
</evidence>